<dbReference type="GO" id="GO:0030148">
    <property type="term" value="P:sphingolipid biosynthetic process"/>
    <property type="evidence" value="ECO:0007669"/>
    <property type="project" value="InterPro"/>
</dbReference>
<dbReference type="GO" id="GO:0000166">
    <property type="term" value="F:nucleotide binding"/>
    <property type="evidence" value="ECO:0007669"/>
    <property type="project" value="UniProtKB-KW"/>
</dbReference>
<sequence length="295" mass="32032">MGKKKPLLNLVLITGGSSGIGLALAKKFAELGSKIIIVGRNKDKLTRAMDEISRSFPDKSQEIIPLQADVSQHEIYIPLLMQTLDTVGVPDIVVNSAGITKPAFFNDISIEEFRKIIEVNYLGTVATIKATLPRMLERNSGHIVNISSVAGFIGTPGYTAYGASKFAIKGLTDALRLELLHTDVKVSIVYPPDTQTPMLEEENKIKPAVVKALSEAASPVSAEEVAQAILAGIVKQQYVIAPGKETALLHFLAGFLGWGPIYPIMDWMLRDAERKVASSPTKYAYNDVANPNQRC</sequence>
<dbReference type="PRINTS" id="PR00081">
    <property type="entry name" value="GDHRDH"/>
</dbReference>
<evidence type="ECO:0000256" key="3">
    <source>
        <dbReference type="ARBA" id="ARBA00004991"/>
    </source>
</evidence>
<accession>E8N567</accession>
<dbReference type="HOGENOM" id="CLU_010194_2_1_0"/>
<keyword evidence="8" id="KW-0746">Sphingolipid metabolism</keyword>
<dbReference type="GO" id="GO:0016020">
    <property type="term" value="C:membrane"/>
    <property type="evidence" value="ECO:0007669"/>
    <property type="project" value="GOC"/>
</dbReference>
<dbReference type="EMBL" id="AP012029">
    <property type="protein sequence ID" value="BAJ63581.1"/>
    <property type="molecule type" value="Genomic_DNA"/>
</dbReference>
<gene>
    <name evidence="13" type="ordered locus">ANT_15530</name>
</gene>
<comment type="pathway">
    <text evidence="3">Sphingolipid metabolism.</text>
</comment>
<evidence type="ECO:0000256" key="2">
    <source>
        <dbReference type="ARBA" id="ARBA00004760"/>
    </source>
</evidence>
<dbReference type="KEGG" id="atm:ANT_15530"/>
<dbReference type="AlphaFoldDB" id="E8N567"/>
<evidence type="ECO:0000256" key="7">
    <source>
        <dbReference type="ARBA" id="ARBA00022857"/>
    </source>
</evidence>
<comment type="subcellular location">
    <subcellularLocation>
        <location evidence="1">Endoplasmic reticulum</location>
    </subcellularLocation>
</comment>
<keyword evidence="9" id="KW-0560">Oxidoreductase</keyword>
<evidence type="ECO:0000256" key="8">
    <source>
        <dbReference type="ARBA" id="ARBA00022919"/>
    </source>
</evidence>
<dbReference type="GO" id="GO:0006666">
    <property type="term" value="P:3-keto-sphinganine metabolic process"/>
    <property type="evidence" value="ECO:0007669"/>
    <property type="project" value="InterPro"/>
</dbReference>
<keyword evidence="6" id="KW-0256">Endoplasmic reticulum</keyword>
<dbReference type="InterPro" id="IPR002347">
    <property type="entry name" value="SDR_fam"/>
</dbReference>
<keyword evidence="14" id="KW-1185">Reference proteome</keyword>
<proteinExistence type="inferred from homology"/>
<dbReference type="Gene3D" id="3.40.50.720">
    <property type="entry name" value="NAD(P)-binding Rossmann-like Domain"/>
    <property type="match status" value="1"/>
</dbReference>
<dbReference type="eggNOG" id="COG0300">
    <property type="taxonomic scope" value="Bacteria"/>
</dbReference>
<comment type="pathway">
    <text evidence="2">Lipid metabolism; sphingolipid metabolism.</text>
</comment>
<evidence type="ECO:0000256" key="9">
    <source>
        <dbReference type="ARBA" id="ARBA00023002"/>
    </source>
</evidence>
<keyword evidence="5" id="KW-0547">Nucleotide-binding</keyword>
<evidence type="ECO:0000256" key="4">
    <source>
        <dbReference type="ARBA" id="ARBA00006484"/>
    </source>
</evidence>
<dbReference type="EC" id="1.1.1.102" evidence="11"/>
<name>E8N567_ANATU</name>
<dbReference type="Pfam" id="PF00106">
    <property type="entry name" value="adh_short"/>
    <property type="match status" value="1"/>
</dbReference>
<evidence type="ECO:0000256" key="1">
    <source>
        <dbReference type="ARBA" id="ARBA00004240"/>
    </source>
</evidence>
<reference evidence="13 14" key="1">
    <citation type="submission" date="2010-12" db="EMBL/GenBank/DDBJ databases">
        <title>Whole genome sequence of Anaerolinea thermophila UNI-1.</title>
        <authorList>
            <person name="Narita-Yamada S."/>
            <person name="Kishi E."/>
            <person name="Watanabe Y."/>
            <person name="Takasaki K."/>
            <person name="Ankai A."/>
            <person name="Oguchi A."/>
            <person name="Fukui S."/>
            <person name="Takahashi M."/>
            <person name="Yashiro I."/>
            <person name="Hosoyama A."/>
            <person name="Sekiguchi Y."/>
            <person name="Hanada S."/>
            <person name="Fujita N."/>
        </authorList>
    </citation>
    <scope>NUCLEOTIDE SEQUENCE [LARGE SCALE GENOMIC DNA]</scope>
    <source>
        <strain evidence="14">DSM 14523 / JCM 11388 / NBRC 100420 / UNI-1</strain>
    </source>
</reference>
<dbReference type="FunCoup" id="E8N567">
    <property type="interactions" value="143"/>
</dbReference>
<protein>
    <recommendedName>
        <fullName evidence="11">3-dehydrosphinganine reductase</fullName>
        <ecNumber evidence="11">1.1.1.102</ecNumber>
    </recommendedName>
</protein>
<evidence type="ECO:0000313" key="13">
    <source>
        <dbReference type="EMBL" id="BAJ63581.1"/>
    </source>
</evidence>
<dbReference type="PANTHER" id="PTHR43550:SF3">
    <property type="entry name" value="3-KETODIHYDROSPHINGOSINE REDUCTASE"/>
    <property type="match status" value="1"/>
</dbReference>
<dbReference type="GO" id="GO:0047560">
    <property type="term" value="F:3-dehydrosphinganine reductase activity"/>
    <property type="evidence" value="ECO:0007669"/>
    <property type="project" value="UniProtKB-EC"/>
</dbReference>
<dbReference type="STRING" id="926569.ANT_15530"/>
<evidence type="ECO:0000256" key="12">
    <source>
        <dbReference type="RuleBase" id="RU000363"/>
    </source>
</evidence>
<evidence type="ECO:0000313" key="14">
    <source>
        <dbReference type="Proteomes" id="UP000008922"/>
    </source>
</evidence>
<dbReference type="InterPro" id="IPR036291">
    <property type="entry name" value="NAD(P)-bd_dom_sf"/>
</dbReference>
<dbReference type="Proteomes" id="UP000008922">
    <property type="component" value="Chromosome"/>
</dbReference>
<dbReference type="OrthoDB" id="9775296at2"/>
<evidence type="ECO:0000256" key="10">
    <source>
        <dbReference type="ARBA" id="ARBA00023098"/>
    </source>
</evidence>
<keyword evidence="7" id="KW-0521">NADP</keyword>
<dbReference type="PROSITE" id="PS00061">
    <property type="entry name" value="ADH_SHORT"/>
    <property type="match status" value="1"/>
</dbReference>
<evidence type="ECO:0000256" key="6">
    <source>
        <dbReference type="ARBA" id="ARBA00022824"/>
    </source>
</evidence>
<dbReference type="PRINTS" id="PR00080">
    <property type="entry name" value="SDRFAMILY"/>
</dbReference>
<dbReference type="RefSeq" id="WP_013559963.1">
    <property type="nucleotide sequence ID" value="NC_014960.1"/>
</dbReference>
<dbReference type="InParanoid" id="E8N567"/>
<dbReference type="InterPro" id="IPR045022">
    <property type="entry name" value="KDSR-like"/>
</dbReference>
<evidence type="ECO:0000256" key="11">
    <source>
        <dbReference type="ARBA" id="ARBA00026112"/>
    </source>
</evidence>
<evidence type="ECO:0000256" key="5">
    <source>
        <dbReference type="ARBA" id="ARBA00022741"/>
    </source>
</evidence>
<dbReference type="SUPFAM" id="SSF51735">
    <property type="entry name" value="NAD(P)-binding Rossmann-fold domains"/>
    <property type="match status" value="1"/>
</dbReference>
<dbReference type="CDD" id="cd08939">
    <property type="entry name" value="KDSR-like_SDR_c"/>
    <property type="match status" value="1"/>
</dbReference>
<comment type="similarity">
    <text evidence="4 12">Belongs to the short-chain dehydrogenases/reductases (SDR) family.</text>
</comment>
<dbReference type="InterPro" id="IPR020904">
    <property type="entry name" value="Sc_DH/Rdtase_CS"/>
</dbReference>
<organism evidence="13 14">
    <name type="scientific">Anaerolinea thermophila (strain DSM 14523 / JCM 11388 / NBRC 100420 / UNI-1)</name>
    <dbReference type="NCBI Taxonomy" id="926569"/>
    <lineage>
        <taxon>Bacteria</taxon>
        <taxon>Bacillati</taxon>
        <taxon>Chloroflexota</taxon>
        <taxon>Anaerolineae</taxon>
        <taxon>Anaerolineales</taxon>
        <taxon>Anaerolineaceae</taxon>
        <taxon>Anaerolinea</taxon>
    </lineage>
</organism>
<dbReference type="PANTHER" id="PTHR43550">
    <property type="entry name" value="3-KETODIHYDROSPHINGOSINE REDUCTASE"/>
    <property type="match status" value="1"/>
</dbReference>
<keyword evidence="10" id="KW-0443">Lipid metabolism</keyword>